<dbReference type="PANTHER" id="PTHR34512:SF30">
    <property type="entry name" value="OUTER MEMBRANE PROTEIN ASSEMBLY FACTOR BAMB"/>
    <property type="match status" value="1"/>
</dbReference>
<dbReference type="OrthoDB" id="244732at2"/>
<evidence type="ECO:0000313" key="3">
    <source>
        <dbReference type="EMBL" id="QDU63427.1"/>
    </source>
</evidence>
<keyword evidence="4" id="KW-1185">Reference proteome</keyword>
<dbReference type="EMBL" id="CP036279">
    <property type="protein sequence ID" value="QDU63427.1"/>
    <property type="molecule type" value="Genomic_DNA"/>
</dbReference>
<dbReference type="Pfam" id="PF13360">
    <property type="entry name" value="PQQ_2"/>
    <property type="match status" value="1"/>
</dbReference>
<dbReference type="InterPro" id="IPR015943">
    <property type="entry name" value="WD40/YVTN_repeat-like_dom_sf"/>
</dbReference>
<name>A0A518B902_9BACT</name>
<protein>
    <submittedName>
        <fullName evidence="3">Outer membrane biogenesis protein BamB</fullName>
    </submittedName>
</protein>
<accession>A0A518B902</accession>
<dbReference type="InterPro" id="IPR018391">
    <property type="entry name" value="PQQ_b-propeller_rpt"/>
</dbReference>
<dbReference type="AlphaFoldDB" id="A0A518B902"/>
<dbReference type="SUPFAM" id="SSF50998">
    <property type="entry name" value="Quinoprotein alcohol dehydrogenase-like"/>
    <property type="match status" value="1"/>
</dbReference>
<dbReference type="SMART" id="SM00564">
    <property type="entry name" value="PQQ"/>
    <property type="match status" value="4"/>
</dbReference>
<feature type="region of interest" description="Disordered" evidence="1">
    <location>
        <begin position="55"/>
        <end position="74"/>
    </location>
</feature>
<dbReference type="Gene3D" id="2.130.10.10">
    <property type="entry name" value="YVTN repeat-like/Quinoprotein amine dehydrogenase"/>
    <property type="match status" value="1"/>
</dbReference>
<reference evidence="3 4" key="1">
    <citation type="submission" date="2019-02" db="EMBL/GenBank/DDBJ databases">
        <title>Deep-cultivation of Planctomycetes and their phenomic and genomic characterization uncovers novel biology.</title>
        <authorList>
            <person name="Wiegand S."/>
            <person name="Jogler M."/>
            <person name="Boedeker C."/>
            <person name="Pinto D."/>
            <person name="Vollmers J."/>
            <person name="Rivas-Marin E."/>
            <person name="Kohn T."/>
            <person name="Peeters S.H."/>
            <person name="Heuer A."/>
            <person name="Rast P."/>
            <person name="Oberbeckmann S."/>
            <person name="Bunk B."/>
            <person name="Jeske O."/>
            <person name="Meyerdierks A."/>
            <person name="Storesund J.E."/>
            <person name="Kallscheuer N."/>
            <person name="Luecker S."/>
            <person name="Lage O.M."/>
            <person name="Pohl T."/>
            <person name="Merkel B.J."/>
            <person name="Hornburger P."/>
            <person name="Mueller R.-W."/>
            <person name="Bruemmer F."/>
            <person name="Labrenz M."/>
            <person name="Spormann A.M."/>
            <person name="Op den Camp H."/>
            <person name="Overmann J."/>
            <person name="Amann R."/>
            <person name="Jetten M.S.M."/>
            <person name="Mascher T."/>
            <person name="Medema M.H."/>
            <person name="Devos D.P."/>
            <person name="Kaster A.-K."/>
            <person name="Ovreas L."/>
            <person name="Rohde M."/>
            <person name="Galperin M.Y."/>
            <person name="Jogler C."/>
        </authorList>
    </citation>
    <scope>NUCLEOTIDE SEQUENCE [LARGE SCALE GENOMIC DNA]</scope>
    <source>
        <strain evidence="3 4">Pan216</strain>
    </source>
</reference>
<dbReference type="KEGG" id="knv:Pan216_43070"/>
<dbReference type="InterPro" id="IPR011047">
    <property type="entry name" value="Quinoprotein_ADH-like_sf"/>
</dbReference>
<organism evidence="3 4">
    <name type="scientific">Kolteria novifilia</name>
    <dbReference type="NCBI Taxonomy" id="2527975"/>
    <lineage>
        <taxon>Bacteria</taxon>
        <taxon>Pseudomonadati</taxon>
        <taxon>Planctomycetota</taxon>
        <taxon>Planctomycetia</taxon>
        <taxon>Kolteriales</taxon>
        <taxon>Kolteriaceae</taxon>
        <taxon>Kolteria</taxon>
    </lineage>
</organism>
<proteinExistence type="predicted"/>
<feature type="domain" description="Pyrrolo-quinoline quinone repeat" evidence="2">
    <location>
        <begin position="111"/>
        <end position="360"/>
    </location>
</feature>
<evidence type="ECO:0000256" key="1">
    <source>
        <dbReference type="SAM" id="MobiDB-lite"/>
    </source>
</evidence>
<dbReference type="RefSeq" id="WP_145260893.1">
    <property type="nucleotide sequence ID" value="NZ_CP036279.1"/>
</dbReference>
<gene>
    <name evidence="3" type="ORF">Pan216_43070</name>
</gene>
<dbReference type="Proteomes" id="UP000317093">
    <property type="component" value="Chromosome"/>
</dbReference>
<evidence type="ECO:0000313" key="4">
    <source>
        <dbReference type="Proteomes" id="UP000317093"/>
    </source>
</evidence>
<sequence>MNQATIHRLFLITTLLTLAGCARREPVEEIRAKTSDSPVTKAPVSLAEQDWPWWRGQSRDNHAPGQKIPDSWSESENVQWRIDLPGQGWSSPIVLGDNLYLTTAEEDSSQQSLIALDRKTGTERWRRVLHKGALPKKHHKNSHASETPASDGETIYTAMVNDGRVWVSAVDTEGKVLWQSDVGPFRSEHGYGPSPVLHESLIIVNGDNLNDCFIAAVDRETGKIVWRTKRPTTGNHGGYATPIVAELAGKPQVVLMGMGQTSSYDPTTGKLLWRCDGPAEVAACSVAFNDDTVFASGGYPEKNLLAIGADGSGDVTDTHVKWKTTKNITYVPSPIHLEGKLFLVNDRGVASCLDATTGEELGKRRLPGAFTASPTLIGDRLYVPNEKGTVYVVKADPSLEIITTNELGEDCYATPVASKGQLFLRTHGQLFCIGDASAQPSS</sequence>
<dbReference type="PANTHER" id="PTHR34512">
    <property type="entry name" value="CELL SURFACE PROTEIN"/>
    <property type="match status" value="1"/>
</dbReference>
<dbReference type="Gene3D" id="2.40.10.480">
    <property type="match status" value="1"/>
</dbReference>
<evidence type="ECO:0000259" key="2">
    <source>
        <dbReference type="Pfam" id="PF13360"/>
    </source>
</evidence>
<dbReference type="InterPro" id="IPR002372">
    <property type="entry name" value="PQQ_rpt_dom"/>
</dbReference>